<evidence type="ECO:0000313" key="2">
    <source>
        <dbReference type="Proteomes" id="UP000092671"/>
    </source>
</evidence>
<evidence type="ECO:0000313" key="1">
    <source>
        <dbReference type="EMBL" id="OBX49456.1"/>
    </source>
</evidence>
<dbReference type="Proteomes" id="UP000092671">
    <property type="component" value="Unassembled WGS sequence"/>
</dbReference>
<dbReference type="AlphaFoldDB" id="A0A1B8PIR6"/>
<comment type="caution">
    <text evidence="1">The sequence shown here is derived from an EMBL/GenBank/DDBJ whole genome shotgun (WGS) entry which is preliminary data.</text>
</comment>
<gene>
    <name evidence="1" type="ORF">A9Z60_03545</name>
</gene>
<organism evidence="1 2">
    <name type="scientific">Moraxella nonliquefaciens</name>
    <dbReference type="NCBI Taxonomy" id="478"/>
    <lineage>
        <taxon>Bacteria</taxon>
        <taxon>Pseudomonadati</taxon>
        <taxon>Pseudomonadota</taxon>
        <taxon>Gammaproteobacteria</taxon>
        <taxon>Moraxellales</taxon>
        <taxon>Moraxellaceae</taxon>
        <taxon>Moraxella</taxon>
    </lineage>
</organism>
<reference evidence="1 2" key="1">
    <citation type="submission" date="2016-06" db="EMBL/GenBank/DDBJ databases">
        <title>Draft genome of Moraxella nonliquefaciens CCUG 60284.</title>
        <authorList>
            <person name="Salva-Serra F."/>
            <person name="Engstrom-Jakobsson H."/>
            <person name="Thorell K."/>
            <person name="Gonzales-Siles L."/>
            <person name="Karlsson R."/>
            <person name="Boulund F."/>
            <person name="Engstrand L."/>
            <person name="Kristiansson E."/>
            <person name="Moore E."/>
        </authorList>
    </citation>
    <scope>NUCLEOTIDE SEQUENCE [LARGE SCALE GENOMIC DNA]</scope>
    <source>
        <strain evidence="1 2">CCUG 60284</strain>
    </source>
</reference>
<protein>
    <submittedName>
        <fullName evidence="1">Uncharacterized protein</fullName>
    </submittedName>
</protein>
<accession>A0A1B8PIR6</accession>
<sequence length="96" mass="11588">MTKRQAKKNLKKLIESIKNKEIVCTSFNPFNYHHYEQCYYENKDEFNNNLLGYLNSALRWKLTHVNISVDDKWRQTYVRGYKDNNYLSICLTLTTN</sequence>
<name>A0A1B8PIR6_MORNO</name>
<proteinExistence type="predicted"/>
<dbReference type="EMBL" id="LZDN01000039">
    <property type="protein sequence ID" value="OBX49456.1"/>
    <property type="molecule type" value="Genomic_DNA"/>
</dbReference>
<dbReference type="RefSeq" id="WP_066893678.1">
    <property type="nucleotide sequence ID" value="NZ_LZDN01000039.1"/>
</dbReference>